<proteinExistence type="predicted"/>
<dbReference type="AlphaFoldDB" id="A0A397SI28"/>
<evidence type="ECO:0000313" key="2">
    <source>
        <dbReference type="EMBL" id="RIA83607.1"/>
    </source>
</evidence>
<keyword evidence="3" id="KW-1185">Reference proteome</keyword>
<keyword evidence="1" id="KW-0812">Transmembrane</keyword>
<comment type="caution">
    <text evidence="2">The sequence shown here is derived from an EMBL/GenBank/DDBJ whole genome shotgun (WGS) entry which is preliminary data.</text>
</comment>
<evidence type="ECO:0000256" key="1">
    <source>
        <dbReference type="SAM" id="Phobius"/>
    </source>
</evidence>
<name>A0A397SI28_9GLOM</name>
<feature type="transmembrane region" description="Helical" evidence="1">
    <location>
        <begin position="209"/>
        <end position="231"/>
    </location>
</feature>
<protein>
    <submittedName>
        <fullName evidence="2">Uncharacterized protein</fullName>
    </submittedName>
</protein>
<keyword evidence="1" id="KW-0472">Membrane</keyword>
<dbReference type="OrthoDB" id="2343239at2759"/>
<dbReference type="EMBL" id="QKYT01000556">
    <property type="protein sequence ID" value="RIA83607.1"/>
    <property type="molecule type" value="Genomic_DNA"/>
</dbReference>
<keyword evidence="1" id="KW-1133">Transmembrane helix</keyword>
<evidence type="ECO:0000313" key="3">
    <source>
        <dbReference type="Proteomes" id="UP000265703"/>
    </source>
</evidence>
<sequence length="302" mass="34504">MALSFPQLTHKLLEPVPQYVLGCLPAIAIIGASPMNKFTEKLAWVLRCLGCPFIGLFYALNIGGNKESRCIYWLTSDHFVVTGKAETKIEKALYRPFGVYTMTLNKDKNNNLMTYVERCTAKVSVLERLSSLISTYYIIIGIMAGISLVTGSNTCEKWPYIPLLLSWTIPALCRRVFSGDLVVKDPNIEFNNVQIIMDINSSDRIHKRFTVTATAFISIVYPWLTVLLAYFTPPIGYFCRSKYITIFCVIWSFNSFLAYSYHWKGEKNLHGTWYIHAWFSLCGFIVAILLFVLGLFTKNNQW</sequence>
<feature type="transmembrane region" description="Helical" evidence="1">
    <location>
        <begin position="273"/>
        <end position="296"/>
    </location>
</feature>
<organism evidence="2 3">
    <name type="scientific">Glomus cerebriforme</name>
    <dbReference type="NCBI Taxonomy" id="658196"/>
    <lineage>
        <taxon>Eukaryota</taxon>
        <taxon>Fungi</taxon>
        <taxon>Fungi incertae sedis</taxon>
        <taxon>Mucoromycota</taxon>
        <taxon>Glomeromycotina</taxon>
        <taxon>Glomeromycetes</taxon>
        <taxon>Glomerales</taxon>
        <taxon>Glomeraceae</taxon>
        <taxon>Glomus</taxon>
    </lineage>
</organism>
<feature type="transmembrane region" description="Helical" evidence="1">
    <location>
        <begin position="42"/>
        <end position="60"/>
    </location>
</feature>
<reference evidence="2 3" key="1">
    <citation type="submission" date="2018-06" db="EMBL/GenBank/DDBJ databases">
        <title>Comparative genomics reveals the genomic features of Rhizophagus irregularis, R. cerebriforme, R. diaphanum and Gigaspora rosea, and their symbiotic lifestyle signature.</title>
        <authorList>
            <person name="Morin E."/>
            <person name="San Clemente H."/>
            <person name="Chen E.C.H."/>
            <person name="De La Providencia I."/>
            <person name="Hainaut M."/>
            <person name="Kuo A."/>
            <person name="Kohler A."/>
            <person name="Murat C."/>
            <person name="Tang N."/>
            <person name="Roy S."/>
            <person name="Loubradou J."/>
            <person name="Henrissat B."/>
            <person name="Grigoriev I.V."/>
            <person name="Corradi N."/>
            <person name="Roux C."/>
            <person name="Martin F.M."/>
        </authorList>
    </citation>
    <scope>NUCLEOTIDE SEQUENCE [LARGE SCALE GENOMIC DNA]</scope>
    <source>
        <strain evidence="2 3">DAOM 227022</strain>
    </source>
</reference>
<accession>A0A397SI28</accession>
<dbReference type="Proteomes" id="UP000265703">
    <property type="component" value="Unassembled WGS sequence"/>
</dbReference>
<feature type="transmembrane region" description="Helical" evidence="1">
    <location>
        <begin position="133"/>
        <end position="151"/>
    </location>
</feature>
<gene>
    <name evidence="2" type="ORF">C1645_833544</name>
</gene>
<feature type="transmembrane region" description="Helical" evidence="1">
    <location>
        <begin position="243"/>
        <end position="261"/>
    </location>
</feature>